<evidence type="ECO:0000313" key="3">
    <source>
        <dbReference type="Proteomes" id="UP000626109"/>
    </source>
</evidence>
<evidence type="ECO:0000256" key="1">
    <source>
        <dbReference type="SAM" id="MobiDB-lite"/>
    </source>
</evidence>
<reference evidence="2" key="1">
    <citation type="submission" date="2021-02" db="EMBL/GenBank/DDBJ databases">
        <authorList>
            <person name="Dougan E. K."/>
            <person name="Rhodes N."/>
            <person name="Thang M."/>
            <person name="Chan C."/>
        </authorList>
    </citation>
    <scope>NUCLEOTIDE SEQUENCE</scope>
</reference>
<dbReference type="Proteomes" id="UP000626109">
    <property type="component" value="Unassembled WGS sequence"/>
</dbReference>
<protein>
    <submittedName>
        <fullName evidence="2">Uncharacterized protein</fullName>
    </submittedName>
</protein>
<comment type="caution">
    <text evidence="2">The sequence shown here is derived from an EMBL/GenBank/DDBJ whole genome shotgun (WGS) entry which is preliminary data.</text>
</comment>
<accession>A0A813K5U4</accession>
<feature type="compositionally biased region" description="Basic residues" evidence="1">
    <location>
        <begin position="185"/>
        <end position="199"/>
    </location>
</feature>
<evidence type="ECO:0000313" key="2">
    <source>
        <dbReference type="EMBL" id="CAE8692069.1"/>
    </source>
</evidence>
<organism evidence="2 3">
    <name type="scientific">Polarella glacialis</name>
    <name type="common">Dinoflagellate</name>
    <dbReference type="NCBI Taxonomy" id="89957"/>
    <lineage>
        <taxon>Eukaryota</taxon>
        <taxon>Sar</taxon>
        <taxon>Alveolata</taxon>
        <taxon>Dinophyceae</taxon>
        <taxon>Suessiales</taxon>
        <taxon>Suessiaceae</taxon>
        <taxon>Polarella</taxon>
    </lineage>
</organism>
<feature type="region of interest" description="Disordered" evidence="1">
    <location>
        <begin position="168"/>
        <end position="199"/>
    </location>
</feature>
<dbReference type="EMBL" id="CAJNNW010027571">
    <property type="protein sequence ID" value="CAE8692069.1"/>
    <property type="molecule type" value="Genomic_DNA"/>
</dbReference>
<gene>
    <name evidence="2" type="ORF">PGLA2088_LOCUS27706</name>
</gene>
<dbReference type="AlphaFoldDB" id="A0A813K5U4"/>
<proteinExistence type="predicted"/>
<name>A0A813K5U4_POLGL</name>
<feature type="non-terminal residue" evidence="2">
    <location>
        <position position="1"/>
    </location>
</feature>
<sequence>MLLYLWVRPDVYVESLGVLEIHAAQAFSLSCDPKVVLLSIPSGRCTSYGANSGLEIQDWHTVLEFQLNKGDFLLPNNEYELAISARSPTDLPSGSSTSWGVLLRNRLREVLQANMELPSYNLTSYGMTVLSIQPSTNVPYARNQVRMLLSFSHQLTLESISEAQMRQGGRQTAHARPMKTSAKGISRHRSAAPAPKRPRRAFAVGGDEGDAPSLFQVDAVVEGVPPADDVVLPATPPGQVEPEAPLLKVEQPSSFSALGEQQLQVASAVLTQLPLPAPVP</sequence>